<gene>
    <name evidence="2" type="ORF">PLEPLA_LOCUS12556</name>
</gene>
<dbReference type="AlphaFoldDB" id="A0A9N7U4K9"/>
<sequence length="118" mass="13335">MREGRREEKRRLEEERRREKRVEERRGSLILSNVFSAFNLMFMQRCVLGTDQCEGKDSKISSDKPVALWETLALSQQHVGCCPPPPPPRLDLSLHYLQFSLPDPPPAASAVTASSAEA</sequence>
<dbReference type="EMBL" id="CADEAL010000746">
    <property type="protein sequence ID" value="CAB1424628.1"/>
    <property type="molecule type" value="Genomic_DNA"/>
</dbReference>
<organism evidence="2 3">
    <name type="scientific">Pleuronectes platessa</name>
    <name type="common">European plaice</name>
    <dbReference type="NCBI Taxonomy" id="8262"/>
    <lineage>
        <taxon>Eukaryota</taxon>
        <taxon>Metazoa</taxon>
        <taxon>Chordata</taxon>
        <taxon>Craniata</taxon>
        <taxon>Vertebrata</taxon>
        <taxon>Euteleostomi</taxon>
        <taxon>Actinopterygii</taxon>
        <taxon>Neopterygii</taxon>
        <taxon>Teleostei</taxon>
        <taxon>Neoteleostei</taxon>
        <taxon>Acanthomorphata</taxon>
        <taxon>Carangaria</taxon>
        <taxon>Pleuronectiformes</taxon>
        <taxon>Pleuronectoidei</taxon>
        <taxon>Pleuronectidae</taxon>
        <taxon>Pleuronectes</taxon>
    </lineage>
</organism>
<keyword evidence="3" id="KW-1185">Reference proteome</keyword>
<protein>
    <submittedName>
        <fullName evidence="2">Uncharacterized protein</fullName>
    </submittedName>
</protein>
<evidence type="ECO:0000256" key="1">
    <source>
        <dbReference type="SAM" id="MobiDB-lite"/>
    </source>
</evidence>
<dbReference type="Proteomes" id="UP001153269">
    <property type="component" value="Unassembled WGS sequence"/>
</dbReference>
<evidence type="ECO:0000313" key="2">
    <source>
        <dbReference type="EMBL" id="CAB1424628.1"/>
    </source>
</evidence>
<feature type="region of interest" description="Disordered" evidence="1">
    <location>
        <begin position="1"/>
        <end position="23"/>
    </location>
</feature>
<reference evidence="2" key="1">
    <citation type="submission" date="2020-03" db="EMBL/GenBank/DDBJ databases">
        <authorList>
            <person name="Weist P."/>
        </authorList>
    </citation>
    <scope>NUCLEOTIDE SEQUENCE</scope>
</reference>
<evidence type="ECO:0000313" key="3">
    <source>
        <dbReference type="Proteomes" id="UP001153269"/>
    </source>
</evidence>
<proteinExistence type="predicted"/>
<comment type="caution">
    <text evidence="2">The sequence shown here is derived from an EMBL/GenBank/DDBJ whole genome shotgun (WGS) entry which is preliminary data.</text>
</comment>
<accession>A0A9N7U4K9</accession>
<name>A0A9N7U4K9_PLEPL</name>